<keyword evidence="3 8" id="KW-0378">Hydrolase</keyword>
<dbReference type="RefSeq" id="WP_249769034.1">
    <property type="nucleotide sequence ID" value="NZ_CP097332.1"/>
</dbReference>
<gene>
    <name evidence="8" type="ORF">M6D93_10195</name>
</gene>
<dbReference type="Proteomes" id="UP001056336">
    <property type="component" value="Chromosome"/>
</dbReference>
<accession>A0ABY4QUC4</accession>
<feature type="region of interest" description="Disordered" evidence="4">
    <location>
        <begin position="30"/>
        <end position="64"/>
    </location>
</feature>
<comment type="similarity">
    <text evidence="1">Belongs to the peptidase S33 family.</text>
</comment>
<keyword evidence="9" id="KW-1185">Reference proteome</keyword>
<dbReference type="PANTHER" id="PTHR43248">
    <property type="entry name" value="2-SUCCINYL-6-HYDROXY-2,4-CYCLOHEXADIENE-1-CARBOXYLATE SYNTHASE"/>
    <property type="match status" value="1"/>
</dbReference>
<evidence type="ECO:0000313" key="9">
    <source>
        <dbReference type="Proteomes" id="UP001056336"/>
    </source>
</evidence>
<evidence type="ECO:0000259" key="6">
    <source>
        <dbReference type="Pfam" id="PF00561"/>
    </source>
</evidence>
<proteinExistence type="inferred from homology"/>
<dbReference type="InterPro" id="IPR051601">
    <property type="entry name" value="Serine_prot/Carboxylest_S33"/>
</dbReference>
<dbReference type="Gene3D" id="3.40.50.1820">
    <property type="entry name" value="alpha/beta hydrolase"/>
    <property type="match status" value="1"/>
</dbReference>
<evidence type="ECO:0000256" key="2">
    <source>
        <dbReference type="ARBA" id="ARBA00022729"/>
    </source>
</evidence>
<dbReference type="PANTHER" id="PTHR43248:SF29">
    <property type="entry name" value="TRIPEPTIDYL AMINOPEPTIDASE"/>
    <property type="match status" value="1"/>
</dbReference>
<reference evidence="8" key="2">
    <citation type="submission" date="2022-05" db="EMBL/GenBank/DDBJ databases">
        <authorList>
            <person name="Kim J.-S."/>
            <person name="Lee K."/>
            <person name="Suh M."/>
            <person name="Eom M."/>
            <person name="Kim J.-S."/>
            <person name="Kim D.-S."/>
            <person name="Ko S.-H."/>
            <person name="Shin Y."/>
            <person name="Lee J.-S."/>
        </authorList>
    </citation>
    <scope>NUCLEOTIDE SEQUENCE</scope>
    <source>
        <strain evidence="8">N237</strain>
    </source>
</reference>
<evidence type="ECO:0000256" key="1">
    <source>
        <dbReference type="ARBA" id="ARBA00010088"/>
    </source>
</evidence>
<protein>
    <submittedName>
        <fullName evidence="8">Alpha/beta hydrolase</fullName>
    </submittedName>
</protein>
<dbReference type="Pfam" id="PF08386">
    <property type="entry name" value="Abhydrolase_4"/>
    <property type="match status" value="1"/>
</dbReference>
<evidence type="ECO:0000256" key="3">
    <source>
        <dbReference type="ARBA" id="ARBA00022801"/>
    </source>
</evidence>
<evidence type="ECO:0000256" key="4">
    <source>
        <dbReference type="SAM" id="MobiDB-lite"/>
    </source>
</evidence>
<feature type="compositionally biased region" description="Low complexity" evidence="4">
    <location>
        <begin position="35"/>
        <end position="64"/>
    </location>
</feature>
<sequence length="537" mass="56173">MLTRRPHRRRVAPSLAVVVVALSLVTACTKSGKNTTPSSSVTSSAMGSGAGSSSPSQSPSPTSSQVAALKFSDCTGQFQTAIASDRALAMSFFCGKLPVPVDYRQPGGKTIDLFVLKVHYRQQKASDRIGSLLVNPGGPGGSGVNLAASLVAELSTNVFAHFDLIGFDPRGVSLSAPVECMSDAQKDKLLASNPNTRTAAGRATARKLAAGIVKSCVTKYGSMLKDYNTEETARDMDVIRQAVGDDKLNYLGYSYGTRLGAVYAHLFPNTVRVAVLDGAVDPVATELNSDEAQIKGFESAFDQFAADCRNRPACAVLGNPRKVVIGLMKSADVSPIPSSKQGETRKATGGLVMLGVLSALYDQSEWPTLGDALIKATRGDSAGLLALGDNYSGRDSTGHYANILDANLAVNCNDSTLRVTDSLVATKAAEWVSKYPIFGNNAASSLYACYGWPTSGHPLPPATATTAPPILVVGTVHDPATPFKATSVLAKTLGVGTVLSWDGEGHTAYPKTPCITGKVDSYLITAKIPTDDSCPAR</sequence>
<reference evidence="8" key="1">
    <citation type="journal article" date="2018" name="Int. J. Syst. Evol. Microbiol.">
        <title>Jatrophihabitans telluris sp. nov., isolated from sediment soil of lava forest wetlands and the emended description of the genus Jatrophihabitans.</title>
        <authorList>
            <person name="Lee K.C."/>
            <person name="Suh M.K."/>
            <person name="Eom M.K."/>
            <person name="Kim K.K."/>
            <person name="Kim J.S."/>
            <person name="Kim D.S."/>
            <person name="Ko S.H."/>
            <person name="Shin Y.K."/>
            <person name="Lee J.S."/>
        </authorList>
    </citation>
    <scope>NUCLEOTIDE SEQUENCE</scope>
    <source>
        <strain evidence="8">N237</strain>
    </source>
</reference>
<feature type="signal peptide" evidence="5">
    <location>
        <begin position="1"/>
        <end position="27"/>
    </location>
</feature>
<evidence type="ECO:0000259" key="7">
    <source>
        <dbReference type="Pfam" id="PF08386"/>
    </source>
</evidence>
<name>A0ABY4QUC4_9ACTN</name>
<dbReference type="InterPro" id="IPR013595">
    <property type="entry name" value="Pept_S33_TAP-like_C"/>
</dbReference>
<feature type="chain" id="PRO_5046800371" evidence="5">
    <location>
        <begin position="28"/>
        <end position="537"/>
    </location>
</feature>
<dbReference type="PROSITE" id="PS51257">
    <property type="entry name" value="PROKAR_LIPOPROTEIN"/>
    <property type="match status" value="1"/>
</dbReference>
<dbReference type="GO" id="GO:0016787">
    <property type="term" value="F:hydrolase activity"/>
    <property type="evidence" value="ECO:0007669"/>
    <property type="project" value="UniProtKB-KW"/>
</dbReference>
<feature type="domain" description="Peptidase S33 tripeptidyl aminopeptidase-like C-terminal" evidence="7">
    <location>
        <begin position="435"/>
        <end position="533"/>
    </location>
</feature>
<dbReference type="Pfam" id="PF00561">
    <property type="entry name" value="Abhydrolase_1"/>
    <property type="match status" value="1"/>
</dbReference>
<dbReference type="EMBL" id="CP097332">
    <property type="protein sequence ID" value="UQX86682.1"/>
    <property type="molecule type" value="Genomic_DNA"/>
</dbReference>
<keyword evidence="2 5" id="KW-0732">Signal</keyword>
<evidence type="ECO:0000313" key="8">
    <source>
        <dbReference type="EMBL" id="UQX86682.1"/>
    </source>
</evidence>
<evidence type="ECO:0000256" key="5">
    <source>
        <dbReference type="SAM" id="SignalP"/>
    </source>
</evidence>
<feature type="domain" description="AB hydrolase-1" evidence="6">
    <location>
        <begin position="132"/>
        <end position="319"/>
    </location>
</feature>
<organism evidence="8 9">
    <name type="scientific">Jatrophihabitans telluris</name>
    <dbReference type="NCBI Taxonomy" id="2038343"/>
    <lineage>
        <taxon>Bacteria</taxon>
        <taxon>Bacillati</taxon>
        <taxon>Actinomycetota</taxon>
        <taxon>Actinomycetes</taxon>
        <taxon>Jatrophihabitantales</taxon>
        <taxon>Jatrophihabitantaceae</taxon>
        <taxon>Jatrophihabitans</taxon>
    </lineage>
</organism>
<dbReference type="InterPro" id="IPR000073">
    <property type="entry name" value="AB_hydrolase_1"/>
</dbReference>
<dbReference type="InterPro" id="IPR029058">
    <property type="entry name" value="AB_hydrolase_fold"/>
</dbReference>
<dbReference type="SUPFAM" id="SSF53474">
    <property type="entry name" value="alpha/beta-Hydrolases"/>
    <property type="match status" value="1"/>
</dbReference>